<dbReference type="GO" id="GO:0009254">
    <property type="term" value="P:peptidoglycan turnover"/>
    <property type="evidence" value="ECO:0007669"/>
    <property type="project" value="TreeGrafter"/>
</dbReference>
<name>A0A8J3N5N4_9CHLR</name>
<organism evidence="7 8">
    <name type="scientific">Reticulibacter mediterranei</name>
    <dbReference type="NCBI Taxonomy" id="2778369"/>
    <lineage>
        <taxon>Bacteria</taxon>
        <taxon>Bacillati</taxon>
        <taxon>Chloroflexota</taxon>
        <taxon>Ktedonobacteria</taxon>
        <taxon>Ktedonobacterales</taxon>
        <taxon>Reticulibacteraceae</taxon>
        <taxon>Reticulibacter</taxon>
    </lineage>
</organism>
<dbReference type="RefSeq" id="WP_220206012.1">
    <property type="nucleotide sequence ID" value="NZ_BNJK01000001.1"/>
</dbReference>
<evidence type="ECO:0000256" key="4">
    <source>
        <dbReference type="ARBA" id="ARBA00023316"/>
    </source>
</evidence>
<dbReference type="GO" id="GO:0009253">
    <property type="term" value="P:peptidoglycan catabolic process"/>
    <property type="evidence" value="ECO:0007669"/>
    <property type="project" value="InterPro"/>
</dbReference>
<feature type="chain" id="PRO_5035321929" description="N-acetylmuramoyl-L-alanine amidase" evidence="5">
    <location>
        <begin position="23"/>
        <end position="591"/>
    </location>
</feature>
<evidence type="ECO:0000313" key="7">
    <source>
        <dbReference type="EMBL" id="GHO95327.1"/>
    </source>
</evidence>
<dbReference type="SUPFAM" id="SSF55846">
    <property type="entry name" value="N-acetylmuramoyl-L-alanine amidase-like"/>
    <property type="match status" value="1"/>
</dbReference>
<dbReference type="InterPro" id="IPR036505">
    <property type="entry name" value="Amidase/PGRP_sf"/>
</dbReference>
<dbReference type="Proteomes" id="UP000597444">
    <property type="component" value="Unassembled WGS sequence"/>
</dbReference>
<keyword evidence="3" id="KW-0378">Hydrolase</keyword>
<evidence type="ECO:0000256" key="3">
    <source>
        <dbReference type="ARBA" id="ARBA00022801"/>
    </source>
</evidence>
<dbReference type="Gene3D" id="1.10.530.10">
    <property type="match status" value="1"/>
</dbReference>
<dbReference type="AlphaFoldDB" id="A0A8J3N5N4"/>
<dbReference type="PANTHER" id="PTHR30417">
    <property type="entry name" value="N-ACETYLMURAMOYL-L-ALANINE AMIDASE AMID"/>
    <property type="match status" value="1"/>
</dbReference>
<dbReference type="GO" id="GO:0071555">
    <property type="term" value="P:cell wall organization"/>
    <property type="evidence" value="ECO:0007669"/>
    <property type="project" value="UniProtKB-KW"/>
</dbReference>
<protein>
    <recommendedName>
        <fullName evidence="2">N-acetylmuramoyl-L-alanine amidase</fullName>
        <ecNumber evidence="2">3.5.1.28</ecNumber>
    </recommendedName>
</protein>
<evidence type="ECO:0000256" key="2">
    <source>
        <dbReference type="ARBA" id="ARBA00011901"/>
    </source>
</evidence>
<dbReference type="Gene3D" id="3.40.80.10">
    <property type="entry name" value="Peptidoglycan recognition protein-like"/>
    <property type="match status" value="1"/>
</dbReference>
<evidence type="ECO:0000259" key="6">
    <source>
        <dbReference type="SMART" id="SM00644"/>
    </source>
</evidence>
<comment type="caution">
    <text evidence="7">The sequence shown here is derived from an EMBL/GenBank/DDBJ whole genome shotgun (WGS) entry which is preliminary data.</text>
</comment>
<dbReference type="GO" id="GO:0008745">
    <property type="term" value="F:N-acetylmuramoyl-L-alanine amidase activity"/>
    <property type="evidence" value="ECO:0007669"/>
    <property type="project" value="UniProtKB-EC"/>
</dbReference>
<dbReference type="CDD" id="cd06583">
    <property type="entry name" value="PGRP"/>
    <property type="match status" value="1"/>
</dbReference>
<sequence length="591" mass="64001">MMPGCRRLLFLPLLICTLSAFTATGYFTLYRASAANAVEASFTRASNEFGVPVELLKAICYMEGRLSNHGGSPSIDQGYGCMHLVKNARVNTLDQAAQRLGVSASRLKTDMPTNIRGGAALLHDEALQLSSNHVLPATLADWYSVVAAYSHATTRATALMYADGTYRILQHGFSAQAEGGAMIVLAPQLVKPNVMMAANIAAKSSLPDGCVDDGKVDYAGAVDCILDPKKFDCNQVAAKAACTYQSAQRPRQYKVLQVVIHDIEGTALDALNIFQNASQQVSAHYIVDGDGTVYQVLHDQDIAYQAGNLWYNQHSIGIEHAGFAVTGWKWYNATEYLASAKLTAYLVEKYHIPPDHDHVVSHGIIPAPSLATTPNHVDPGPYWLWDYYLGLVQKSGVSNVCSRKNAQMVRLHSVADSSPNGQGEQSNFSYFYLYSSPTTASSRIQRAGSRDDPIDETDNVEAGMSFSYLKKVVDPAGTGNMLYEIWYGAEDQARHDHFARAELGWLAIPRGNAVAGCGVPVKLQAKSGGTVSVSGVPVTGSTYVIGDAPLQSTFVSAYTVLEDGTSNQWYEINYNHRQAWVPASSVVPMSS</sequence>
<accession>A0A8J3N5N4</accession>
<evidence type="ECO:0000256" key="5">
    <source>
        <dbReference type="SAM" id="SignalP"/>
    </source>
</evidence>
<evidence type="ECO:0000256" key="1">
    <source>
        <dbReference type="ARBA" id="ARBA00001561"/>
    </source>
</evidence>
<evidence type="ECO:0000313" key="8">
    <source>
        <dbReference type="Proteomes" id="UP000597444"/>
    </source>
</evidence>
<dbReference type="EMBL" id="BNJK01000001">
    <property type="protein sequence ID" value="GHO95327.1"/>
    <property type="molecule type" value="Genomic_DNA"/>
</dbReference>
<dbReference type="InterPro" id="IPR002502">
    <property type="entry name" value="Amidase_domain"/>
</dbReference>
<reference evidence="7" key="1">
    <citation type="submission" date="2020-10" db="EMBL/GenBank/DDBJ databases">
        <title>Taxonomic study of unclassified bacteria belonging to the class Ktedonobacteria.</title>
        <authorList>
            <person name="Yabe S."/>
            <person name="Wang C.M."/>
            <person name="Zheng Y."/>
            <person name="Sakai Y."/>
            <person name="Cavaletti L."/>
            <person name="Monciardini P."/>
            <person name="Donadio S."/>
        </authorList>
    </citation>
    <scope>NUCLEOTIDE SEQUENCE</scope>
    <source>
        <strain evidence="7">ID150040</strain>
    </source>
</reference>
<gene>
    <name evidence="7" type="ORF">KSF_053750</name>
</gene>
<dbReference type="InterPro" id="IPR051206">
    <property type="entry name" value="NAMLAA_amidase_2"/>
</dbReference>
<feature type="domain" description="N-acetylmuramoyl-L-alanine amidase" evidence="6">
    <location>
        <begin position="244"/>
        <end position="380"/>
    </location>
</feature>
<keyword evidence="5" id="KW-0732">Signal</keyword>
<feature type="signal peptide" evidence="5">
    <location>
        <begin position="1"/>
        <end position="22"/>
    </location>
</feature>
<dbReference type="InterPro" id="IPR023346">
    <property type="entry name" value="Lysozyme-like_dom_sf"/>
</dbReference>
<dbReference type="Pfam" id="PF01510">
    <property type="entry name" value="Amidase_2"/>
    <property type="match status" value="1"/>
</dbReference>
<dbReference type="EC" id="3.5.1.28" evidence="2"/>
<dbReference type="SUPFAM" id="SSF53955">
    <property type="entry name" value="Lysozyme-like"/>
    <property type="match status" value="1"/>
</dbReference>
<comment type="catalytic activity">
    <reaction evidence="1">
        <text>Hydrolyzes the link between N-acetylmuramoyl residues and L-amino acid residues in certain cell-wall glycopeptides.</text>
        <dbReference type="EC" id="3.5.1.28"/>
    </reaction>
</comment>
<keyword evidence="8" id="KW-1185">Reference proteome</keyword>
<proteinExistence type="predicted"/>
<dbReference type="SMART" id="SM00644">
    <property type="entry name" value="Ami_2"/>
    <property type="match status" value="1"/>
</dbReference>
<dbReference type="FunFam" id="3.40.80.10:FF:000006">
    <property type="entry name" value="N-acetylmuramoyl-L-alanine amidase"/>
    <property type="match status" value="1"/>
</dbReference>
<keyword evidence="4" id="KW-0961">Cell wall biogenesis/degradation</keyword>
<dbReference type="PANTHER" id="PTHR30417:SF1">
    <property type="entry name" value="N-ACETYLMURAMOYL-L-ALANINE AMIDASE AMID"/>
    <property type="match status" value="1"/>
</dbReference>